<evidence type="ECO:0000256" key="1">
    <source>
        <dbReference type="SAM" id="MobiDB-lite"/>
    </source>
</evidence>
<feature type="transmembrane region" description="Helical" evidence="2">
    <location>
        <begin position="188"/>
        <end position="215"/>
    </location>
</feature>
<comment type="caution">
    <text evidence="4">The sequence shown here is derived from an EMBL/GenBank/DDBJ whole genome shotgun (WGS) entry which is preliminary data.</text>
</comment>
<feature type="region of interest" description="Disordered" evidence="1">
    <location>
        <begin position="1"/>
        <end position="40"/>
    </location>
</feature>
<accession>A0A4Y9YGK8</accession>
<organism evidence="4 5">
    <name type="scientific">Rhodofomes roseus</name>
    <dbReference type="NCBI Taxonomy" id="34475"/>
    <lineage>
        <taxon>Eukaryota</taxon>
        <taxon>Fungi</taxon>
        <taxon>Dikarya</taxon>
        <taxon>Basidiomycota</taxon>
        <taxon>Agaricomycotina</taxon>
        <taxon>Agaricomycetes</taxon>
        <taxon>Polyporales</taxon>
        <taxon>Rhodofomes</taxon>
    </lineage>
</organism>
<evidence type="ECO:0000313" key="5">
    <source>
        <dbReference type="Proteomes" id="UP000298390"/>
    </source>
</evidence>
<reference evidence="4 5" key="1">
    <citation type="submission" date="2019-01" db="EMBL/GenBank/DDBJ databases">
        <title>Genome sequencing of the rare red list fungi Fomitopsis rosea.</title>
        <authorList>
            <person name="Buettner E."/>
            <person name="Kellner H."/>
        </authorList>
    </citation>
    <scope>NUCLEOTIDE SEQUENCE [LARGE SCALE GENOMIC DNA]</scope>
    <source>
        <strain evidence="4 5">DSM 105464</strain>
    </source>
</reference>
<keyword evidence="2" id="KW-0472">Membrane</keyword>
<sequence length="746" mass="83170">MDTTGGPITEKIFQENPTLTREPEREDTVPSYESVEEQSPTKNSAWRTCAEKVWKREQATITKWNGQIDALLVFAGLFSAVLTAFNVQYYAALQNTQGTQVMLQLSSDTTIPVFLSTLAAPSKPPVAISTIVINTVWFLALVLSLGAASVGISVKQWLVSYVPPDSTTARQRTRIWHLRHRGLRRWRVSAIVAMLPILLQLALLLFLVGVVVLLWTLNTVVAIIVMVPVSVLIVLSVLAAIIPTFAPDCPYKSPQAWWIFLVLHRLTCFDGTLRRRLFETRRHFMLRLWRTVVTTRDWLDRENNLLRSEAREQTSASVVETVTVLVAADQLVRDDDFLQTVIVPAFQSVDSTHSDFDASIQEFYRLVQSRAHVAYPDSNVPGDSLGIPIMSWFKDEMDSGSVAAMADLTLDMLMKVAGELRPNRAKQAQEMSRMLAILQALLAALPRSQSRVIVRLIDWYCDENTNYRASNAREDDPVEVIAQHSVRYRSKIKAMPVSQQTVLGTKAMDRLEQLLQDDASGGGFQHLQAERGLLRLIGTVLDNRQSPLTDESSHVVSRLCHLLGGVTAISSGTRTTLIWLAARVAADLSLDTGSVLDLIACLRKLSKEHHNDIRSQNTLCLCTAIETSLHKLDSDRELAEVSQPLLDALHDFIDSIRDLDRYGMFEYLRGIISVYQVMARKQAQLLSRSDLAKLDACVATCTKGWPAALAEAKMLRESLAQLHGVMDTILKDTDTENEVGISVTAA</sequence>
<dbReference type="Pfam" id="PF20153">
    <property type="entry name" value="DUF6535"/>
    <property type="match status" value="1"/>
</dbReference>
<feature type="transmembrane region" description="Helical" evidence="2">
    <location>
        <begin position="70"/>
        <end position="91"/>
    </location>
</feature>
<keyword evidence="2" id="KW-1133">Transmembrane helix</keyword>
<keyword evidence="2" id="KW-0812">Transmembrane</keyword>
<feature type="domain" description="DUF6535" evidence="3">
    <location>
        <begin position="46"/>
        <end position="216"/>
    </location>
</feature>
<feature type="transmembrane region" description="Helical" evidence="2">
    <location>
        <begin position="126"/>
        <end position="148"/>
    </location>
</feature>
<dbReference type="AlphaFoldDB" id="A0A4Y9YGK8"/>
<evidence type="ECO:0000313" key="4">
    <source>
        <dbReference type="EMBL" id="TFY60843.1"/>
    </source>
</evidence>
<evidence type="ECO:0000259" key="3">
    <source>
        <dbReference type="Pfam" id="PF20153"/>
    </source>
</evidence>
<dbReference type="InterPro" id="IPR045338">
    <property type="entry name" value="DUF6535"/>
</dbReference>
<feature type="transmembrane region" description="Helical" evidence="2">
    <location>
        <begin position="221"/>
        <end position="242"/>
    </location>
</feature>
<dbReference type="Proteomes" id="UP000298390">
    <property type="component" value="Unassembled WGS sequence"/>
</dbReference>
<gene>
    <name evidence="4" type="ORF">EVJ58_g4888</name>
</gene>
<protein>
    <recommendedName>
        <fullName evidence="3">DUF6535 domain-containing protein</fullName>
    </recommendedName>
</protein>
<dbReference type="EMBL" id="SEKV01000235">
    <property type="protein sequence ID" value="TFY60843.1"/>
    <property type="molecule type" value="Genomic_DNA"/>
</dbReference>
<dbReference type="STRING" id="34475.A0A4Y9YGK8"/>
<proteinExistence type="predicted"/>
<name>A0A4Y9YGK8_9APHY</name>
<evidence type="ECO:0000256" key="2">
    <source>
        <dbReference type="SAM" id="Phobius"/>
    </source>
</evidence>